<organism evidence="1">
    <name type="scientific">marine sediment metagenome</name>
    <dbReference type="NCBI Taxonomy" id="412755"/>
    <lineage>
        <taxon>unclassified sequences</taxon>
        <taxon>metagenomes</taxon>
        <taxon>ecological metagenomes</taxon>
    </lineage>
</organism>
<accession>A0A0F9GKJ5</accession>
<dbReference type="EMBL" id="LAZR01017687">
    <property type="protein sequence ID" value="KKL99399.1"/>
    <property type="molecule type" value="Genomic_DNA"/>
</dbReference>
<gene>
    <name evidence="1" type="ORF">LCGC14_1814840</name>
</gene>
<name>A0A0F9GKJ5_9ZZZZ</name>
<comment type="caution">
    <text evidence="1">The sequence shown here is derived from an EMBL/GenBank/DDBJ whole genome shotgun (WGS) entry which is preliminary data.</text>
</comment>
<evidence type="ECO:0000313" key="1">
    <source>
        <dbReference type="EMBL" id="KKL99399.1"/>
    </source>
</evidence>
<feature type="non-terminal residue" evidence="1">
    <location>
        <position position="1"/>
    </location>
</feature>
<sequence>TPNTFPQVQTYLKAREIANIRTYRLHGEGFDNPHLFQQPTRKLIEEGYRLVRQGYVIMVEDFNPAHTIYNGTLVLHRNSDCWQMDYCIGRKKTVRMVDRYITGFFEDLYSGTAIGYRLPNPISQIIHEGACFCPRRPVTLEWSWSVLPQGRRGQCPIFWEYRSTKKSYGW</sequence>
<dbReference type="AlphaFoldDB" id="A0A0F9GKJ5"/>
<protein>
    <submittedName>
        <fullName evidence="1">Uncharacterized protein</fullName>
    </submittedName>
</protein>
<proteinExistence type="predicted"/>
<reference evidence="1" key="1">
    <citation type="journal article" date="2015" name="Nature">
        <title>Complex archaea that bridge the gap between prokaryotes and eukaryotes.</title>
        <authorList>
            <person name="Spang A."/>
            <person name="Saw J.H."/>
            <person name="Jorgensen S.L."/>
            <person name="Zaremba-Niedzwiedzka K."/>
            <person name="Martijn J."/>
            <person name="Lind A.E."/>
            <person name="van Eijk R."/>
            <person name="Schleper C."/>
            <person name="Guy L."/>
            <person name="Ettema T.J."/>
        </authorList>
    </citation>
    <scope>NUCLEOTIDE SEQUENCE</scope>
</reference>